<dbReference type="AlphaFoldDB" id="A0A9P3HCU9"/>
<dbReference type="InterPro" id="IPR043128">
    <property type="entry name" value="Rev_trsase/Diguanyl_cyclase"/>
</dbReference>
<dbReference type="PANTHER" id="PTHR37984:SF5">
    <property type="entry name" value="PROTEIN NYNRIN-LIKE"/>
    <property type="match status" value="1"/>
</dbReference>
<dbReference type="FunFam" id="3.30.70.270:FF:000020">
    <property type="entry name" value="Transposon Tf2-6 polyprotein-like Protein"/>
    <property type="match status" value="1"/>
</dbReference>
<feature type="compositionally biased region" description="Acidic residues" evidence="1">
    <location>
        <begin position="20"/>
        <end position="29"/>
    </location>
</feature>
<gene>
    <name evidence="3" type="ORF">EMPS_06764</name>
</gene>
<dbReference type="InterPro" id="IPR050951">
    <property type="entry name" value="Retrovirus_Pol_polyprotein"/>
</dbReference>
<evidence type="ECO:0000313" key="3">
    <source>
        <dbReference type="EMBL" id="GJJ74406.1"/>
    </source>
</evidence>
<keyword evidence="4" id="KW-1185">Reference proteome</keyword>
<dbReference type="OrthoDB" id="3250101at2759"/>
<dbReference type="Gene3D" id="3.30.70.270">
    <property type="match status" value="2"/>
</dbReference>
<dbReference type="Pfam" id="PF00078">
    <property type="entry name" value="RVT_1"/>
    <property type="match status" value="1"/>
</dbReference>
<sequence>MASLPGSEVFLALIRNTPEQSDETDETDEVDKKRTIPDMTPEVRSIVMEEFADVFPEKLPDGLPPDRGDAMKIETDPTADRPFRPVIRLSIAELDELRKQLDQLLKAGFIKPSTSPYGAPVLFVRKKDGYHQQRIFEPHTHKTAFRCRYGHFEFNVVPFGLTNAPASFSNMMLRVLDPVLDKWVVVYLDDLLIYSKTKREHLQHLRSVLALLRKNGLYAKLSKCSFMQAETEFLGHTITKDGIKTSAGLTKAIREWPTPKSTKDVQQFLGLAQFYQEYVSGFAKTALPLSSLLANNTPFTWTDEQQSAFL</sequence>
<proteinExistence type="predicted"/>
<feature type="region of interest" description="Disordered" evidence="1">
    <location>
        <begin position="14"/>
        <end position="38"/>
    </location>
</feature>
<dbReference type="InterPro" id="IPR000477">
    <property type="entry name" value="RT_dom"/>
</dbReference>
<evidence type="ECO:0000313" key="4">
    <source>
        <dbReference type="Proteomes" id="UP000827284"/>
    </source>
</evidence>
<dbReference type="Gene3D" id="3.10.10.10">
    <property type="entry name" value="HIV Type 1 Reverse Transcriptase, subunit A, domain 1"/>
    <property type="match status" value="2"/>
</dbReference>
<reference evidence="3" key="1">
    <citation type="submission" date="2021-11" db="EMBL/GenBank/DDBJ databases">
        <authorList>
            <person name="Herlambang A."/>
            <person name="Guo Y."/>
            <person name="Takashima Y."/>
            <person name="Nishizawa T."/>
        </authorList>
    </citation>
    <scope>NUCLEOTIDE SEQUENCE</scope>
    <source>
        <strain evidence="3">E1425</strain>
    </source>
</reference>
<reference evidence="3" key="2">
    <citation type="journal article" date="2022" name="Microbiol. Resour. Announc.">
        <title>Whole-Genome Sequence of Entomortierella parvispora E1425, a Mucoromycotan Fungus Associated with Burkholderiaceae-Related Endosymbiotic Bacteria.</title>
        <authorList>
            <person name="Herlambang A."/>
            <person name="Guo Y."/>
            <person name="Takashima Y."/>
            <person name="Narisawa K."/>
            <person name="Ohta H."/>
            <person name="Nishizawa T."/>
        </authorList>
    </citation>
    <scope>NUCLEOTIDE SEQUENCE</scope>
    <source>
        <strain evidence="3">E1425</strain>
    </source>
</reference>
<evidence type="ECO:0000256" key="1">
    <source>
        <dbReference type="SAM" id="MobiDB-lite"/>
    </source>
</evidence>
<dbReference type="FunFam" id="3.30.70.270:FF:000003">
    <property type="entry name" value="Transposon Ty3-G Gag-Pol polyprotein"/>
    <property type="match status" value="1"/>
</dbReference>
<dbReference type="EMBL" id="BQFW01000009">
    <property type="protein sequence ID" value="GJJ74406.1"/>
    <property type="molecule type" value="Genomic_DNA"/>
</dbReference>
<comment type="caution">
    <text evidence="3">The sequence shown here is derived from an EMBL/GenBank/DDBJ whole genome shotgun (WGS) entry which is preliminary data.</text>
</comment>
<dbReference type="Proteomes" id="UP000827284">
    <property type="component" value="Unassembled WGS sequence"/>
</dbReference>
<evidence type="ECO:0000259" key="2">
    <source>
        <dbReference type="PROSITE" id="PS50878"/>
    </source>
</evidence>
<dbReference type="InterPro" id="IPR043502">
    <property type="entry name" value="DNA/RNA_pol_sf"/>
</dbReference>
<name>A0A9P3HCU9_9FUNG</name>
<feature type="domain" description="Reverse transcriptase" evidence="2">
    <location>
        <begin position="1"/>
        <end position="238"/>
    </location>
</feature>
<dbReference type="PANTHER" id="PTHR37984">
    <property type="entry name" value="PROTEIN CBG26694"/>
    <property type="match status" value="1"/>
</dbReference>
<dbReference type="CDD" id="cd01647">
    <property type="entry name" value="RT_LTR"/>
    <property type="match status" value="1"/>
</dbReference>
<protein>
    <recommendedName>
        <fullName evidence="2">Reverse transcriptase domain-containing protein</fullName>
    </recommendedName>
</protein>
<dbReference type="SUPFAM" id="SSF56672">
    <property type="entry name" value="DNA/RNA polymerases"/>
    <property type="match status" value="1"/>
</dbReference>
<accession>A0A9P3HCU9</accession>
<organism evidence="3 4">
    <name type="scientific">Entomortierella parvispora</name>
    <dbReference type="NCBI Taxonomy" id="205924"/>
    <lineage>
        <taxon>Eukaryota</taxon>
        <taxon>Fungi</taxon>
        <taxon>Fungi incertae sedis</taxon>
        <taxon>Mucoromycota</taxon>
        <taxon>Mortierellomycotina</taxon>
        <taxon>Mortierellomycetes</taxon>
        <taxon>Mortierellales</taxon>
        <taxon>Mortierellaceae</taxon>
        <taxon>Entomortierella</taxon>
    </lineage>
</organism>
<dbReference type="PROSITE" id="PS50878">
    <property type="entry name" value="RT_POL"/>
    <property type="match status" value="1"/>
</dbReference>